<accession>A0A096LPM5</accession>
<feature type="transmembrane region" description="Helical" evidence="3">
    <location>
        <begin position="541"/>
        <end position="564"/>
    </location>
</feature>
<keyword evidence="6" id="KW-1185">Reference proteome</keyword>
<dbReference type="EMBL" id="AYCK01009786">
    <property type="status" value="NOT_ANNOTATED_CDS"/>
    <property type="molecule type" value="Genomic_DNA"/>
</dbReference>
<dbReference type="Ensembl" id="ENSPFOT00000031615.1">
    <property type="protein sequence ID" value="ENSPFOP00000021116.1"/>
    <property type="gene ID" value="ENSPFOG00000023400.1"/>
</dbReference>
<dbReference type="InterPro" id="IPR036179">
    <property type="entry name" value="Ig-like_dom_sf"/>
</dbReference>
<evidence type="ECO:0000313" key="5">
    <source>
        <dbReference type="Ensembl" id="ENSPFOP00000021116.1"/>
    </source>
</evidence>
<dbReference type="Gene3D" id="2.60.40.10">
    <property type="entry name" value="Immunoglobulins"/>
    <property type="match status" value="4"/>
</dbReference>
<dbReference type="EMBL" id="AYCK01009785">
    <property type="status" value="NOT_ANNOTATED_CDS"/>
    <property type="molecule type" value="Genomic_DNA"/>
</dbReference>
<dbReference type="PANTHER" id="PTHR11481:SF64">
    <property type="entry name" value="FC RECEPTOR-LIKE PROTEIN 4"/>
    <property type="match status" value="1"/>
</dbReference>
<dbReference type="EMBL" id="AYCK01009790">
    <property type="status" value="NOT_ANNOTATED_CDS"/>
    <property type="molecule type" value="Genomic_DNA"/>
</dbReference>
<reference evidence="5" key="2">
    <citation type="submission" date="2025-08" db="UniProtKB">
        <authorList>
            <consortium name="Ensembl"/>
        </authorList>
    </citation>
    <scope>IDENTIFICATION</scope>
</reference>
<evidence type="ECO:0000256" key="2">
    <source>
        <dbReference type="ARBA" id="ARBA00023157"/>
    </source>
</evidence>
<dbReference type="EMBL" id="AYCK01009781">
    <property type="status" value="NOT_ANNOTATED_CDS"/>
    <property type="molecule type" value="Genomic_DNA"/>
</dbReference>
<dbReference type="EMBL" id="AYCK01009788">
    <property type="status" value="NOT_ANNOTATED_CDS"/>
    <property type="molecule type" value="Genomic_DNA"/>
</dbReference>
<dbReference type="InterPro" id="IPR003599">
    <property type="entry name" value="Ig_sub"/>
</dbReference>
<dbReference type="SUPFAM" id="SSF48726">
    <property type="entry name" value="Immunoglobulin"/>
    <property type="match status" value="4"/>
</dbReference>
<evidence type="ECO:0000259" key="4">
    <source>
        <dbReference type="PROSITE" id="PS50835"/>
    </source>
</evidence>
<dbReference type="SMART" id="SM00408">
    <property type="entry name" value="IGc2"/>
    <property type="match status" value="2"/>
</dbReference>
<dbReference type="GO" id="GO:0007166">
    <property type="term" value="P:cell surface receptor signaling pathway"/>
    <property type="evidence" value="ECO:0007669"/>
    <property type="project" value="TreeGrafter"/>
</dbReference>
<keyword evidence="3" id="KW-1133">Transmembrane helix</keyword>
<dbReference type="GO" id="GO:0009897">
    <property type="term" value="C:external side of plasma membrane"/>
    <property type="evidence" value="ECO:0007669"/>
    <property type="project" value="TreeGrafter"/>
</dbReference>
<dbReference type="EMBL" id="AYCK01009783">
    <property type="status" value="NOT_ANNOTATED_CDS"/>
    <property type="molecule type" value="Genomic_DNA"/>
</dbReference>
<dbReference type="Pfam" id="PF13895">
    <property type="entry name" value="Ig_2"/>
    <property type="match status" value="1"/>
</dbReference>
<dbReference type="EMBL" id="AYCK01009787">
    <property type="status" value="NOT_ANNOTATED_CDS"/>
    <property type="molecule type" value="Genomic_DNA"/>
</dbReference>
<reference evidence="5" key="3">
    <citation type="submission" date="2025-09" db="UniProtKB">
        <authorList>
            <consortium name="Ensembl"/>
        </authorList>
    </citation>
    <scope>IDENTIFICATION</scope>
</reference>
<dbReference type="PANTHER" id="PTHR11481">
    <property type="entry name" value="IMMUNOGLOBULIN FC RECEPTOR"/>
    <property type="match status" value="1"/>
</dbReference>
<feature type="domain" description="Ig-like" evidence="4">
    <location>
        <begin position="1"/>
        <end position="77"/>
    </location>
</feature>
<dbReference type="InterPro" id="IPR007110">
    <property type="entry name" value="Ig-like_dom"/>
</dbReference>
<organism evidence="5 6">
    <name type="scientific">Poecilia formosa</name>
    <name type="common">Amazon molly</name>
    <name type="synonym">Limia formosa</name>
    <dbReference type="NCBI Taxonomy" id="48698"/>
    <lineage>
        <taxon>Eukaryota</taxon>
        <taxon>Metazoa</taxon>
        <taxon>Chordata</taxon>
        <taxon>Craniata</taxon>
        <taxon>Vertebrata</taxon>
        <taxon>Euteleostomi</taxon>
        <taxon>Actinopterygii</taxon>
        <taxon>Neopterygii</taxon>
        <taxon>Teleostei</taxon>
        <taxon>Neoteleostei</taxon>
        <taxon>Acanthomorphata</taxon>
        <taxon>Ovalentaria</taxon>
        <taxon>Atherinomorphae</taxon>
        <taxon>Cyprinodontiformes</taxon>
        <taxon>Poeciliidae</taxon>
        <taxon>Poeciliinae</taxon>
        <taxon>Poecilia</taxon>
    </lineage>
</organism>
<proteinExistence type="predicted"/>
<dbReference type="GeneTree" id="ENSGT00940000162700"/>
<dbReference type="InterPro" id="IPR003598">
    <property type="entry name" value="Ig_sub2"/>
</dbReference>
<dbReference type="SMART" id="SM00409">
    <property type="entry name" value="IG"/>
    <property type="match status" value="4"/>
</dbReference>
<dbReference type="EMBL" id="AYCK01009784">
    <property type="status" value="NOT_ANNOTATED_CDS"/>
    <property type="molecule type" value="Genomic_DNA"/>
</dbReference>
<dbReference type="GO" id="GO:0006955">
    <property type="term" value="P:immune response"/>
    <property type="evidence" value="ECO:0007669"/>
    <property type="project" value="TreeGrafter"/>
</dbReference>
<dbReference type="InterPro" id="IPR050488">
    <property type="entry name" value="Ig_Fc_receptor"/>
</dbReference>
<evidence type="ECO:0000256" key="3">
    <source>
        <dbReference type="SAM" id="Phobius"/>
    </source>
</evidence>
<sequence>ANLTIDPNWSTFHPGESVTFTCDMNEGKDTDWEYEIRRNGEQFIQSDQHKSYTLQPIQIDHSGEYQCSGVRKSFSLTKCSGTVSLNVTAQPKAKLTAGPTTIPVGGSVTLSCSVEPSAGWKYRWWRRTSDTPEVQLTDENRDINVKQGGIYRCVGERGNTNFQSLVSDDVIITITCKFKFSNEVVVTRRPNWPQIFSGETITLTCEVQGGETTEWTCEWRRDRTTVARRNDKVWTVSVSESSSGDYMCQCRRRDDWRSVTKWSEKVPVSVSAALLCMIVSHPHVSPAAGGSVTLTCTVDNPGHFVIHWYRHDSESSEGQDMRNYKANKVIKLSKGGLYSCRGGNEGKGGSVSYTNYSNMVTIEETQFHPGSSLKVNPDRVQHFSSDSVSFHCEGNSADWRLMRVSETGQPSFLNSSNWGTRKQSIISNWSDGGIFWCESGLGEFSNAVNITLQSISVNNLLLNKMNQIFESSSPLTDVQLLGESLLLKTYMYVSELLWQMERKGNVIISFFIASPYSYDDSAPNSVFLVNLPAPLSSSSNVLLIVGPFSGILLIILLLFLSYYIRSKGE</sequence>
<keyword evidence="3" id="KW-0812">Transmembrane</keyword>
<feature type="domain" description="Ig-like" evidence="4">
    <location>
        <begin position="267"/>
        <end position="357"/>
    </location>
</feature>
<dbReference type="EMBL" id="AYCK01009782">
    <property type="status" value="NOT_ANNOTATED_CDS"/>
    <property type="molecule type" value="Genomic_DNA"/>
</dbReference>
<keyword evidence="3" id="KW-0472">Membrane</keyword>
<dbReference type="AlphaFoldDB" id="A0A096LPM5"/>
<evidence type="ECO:0000256" key="1">
    <source>
        <dbReference type="ARBA" id="ARBA00022729"/>
    </source>
</evidence>
<dbReference type="Proteomes" id="UP000028760">
    <property type="component" value="Unassembled WGS sequence"/>
</dbReference>
<evidence type="ECO:0000313" key="6">
    <source>
        <dbReference type="Proteomes" id="UP000028760"/>
    </source>
</evidence>
<dbReference type="EMBL" id="AYCK01009789">
    <property type="status" value="NOT_ANNOTATED_CDS"/>
    <property type="molecule type" value="Genomic_DNA"/>
</dbReference>
<feature type="domain" description="Ig-like" evidence="4">
    <location>
        <begin position="91"/>
        <end position="167"/>
    </location>
</feature>
<feature type="domain" description="Ig-like" evidence="4">
    <location>
        <begin position="198"/>
        <end position="260"/>
    </location>
</feature>
<dbReference type="PROSITE" id="PS50835">
    <property type="entry name" value="IG_LIKE"/>
    <property type="match status" value="4"/>
</dbReference>
<protein>
    <recommendedName>
        <fullName evidence="4">Ig-like domain-containing protein</fullName>
    </recommendedName>
</protein>
<dbReference type="GO" id="GO:0004888">
    <property type="term" value="F:transmembrane signaling receptor activity"/>
    <property type="evidence" value="ECO:0007669"/>
    <property type="project" value="TreeGrafter"/>
</dbReference>
<name>A0A096LPM5_POEFO</name>
<dbReference type="InterPro" id="IPR013783">
    <property type="entry name" value="Ig-like_fold"/>
</dbReference>
<dbReference type="Pfam" id="PF13927">
    <property type="entry name" value="Ig_3"/>
    <property type="match status" value="1"/>
</dbReference>
<keyword evidence="2" id="KW-1015">Disulfide bond</keyword>
<keyword evidence="1" id="KW-0732">Signal</keyword>
<reference evidence="6" key="1">
    <citation type="submission" date="2013-10" db="EMBL/GenBank/DDBJ databases">
        <authorList>
            <person name="Schartl M."/>
            <person name="Warren W."/>
        </authorList>
    </citation>
    <scope>NUCLEOTIDE SEQUENCE [LARGE SCALE GENOMIC DNA]</scope>
    <source>
        <strain evidence="6">female</strain>
    </source>
</reference>